<keyword evidence="2" id="KW-0812">Transmembrane</keyword>
<feature type="compositionally biased region" description="Acidic residues" evidence="1">
    <location>
        <begin position="130"/>
        <end position="139"/>
    </location>
</feature>
<sequence>MSQLEKDEQAAVRDALAQTLKSLAFSEEESQLIEELFRKMKGHGPELLQDPQGTSAKVMELLLRLLQGSPEEKEAAKEEILAMPETVPALSSEEESKASKKLEELEKEFEEHRGEIELALDEVETKTNEAVEEEADDEHDTGGSALQVTPDDSDEYRIQPNSPLWNVIMASLLTCTVMGVLVTTLTLGAYIVGLFVTYGLLGAMFCALDADQAFMKCMNHLAAPFKAVKYIAKGLWRMVRGKKDPSAPLPAPVSEKTGVDHVDSKAPSS</sequence>
<dbReference type="Proteomes" id="UP001642484">
    <property type="component" value="Unassembled WGS sequence"/>
</dbReference>
<feature type="region of interest" description="Disordered" evidence="1">
    <location>
        <begin position="243"/>
        <end position="269"/>
    </location>
</feature>
<dbReference type="EMBL" id="CAXAMN010005558">
    <property type="protein sequence ID" value="CAK9014459.1"/>
    <property type="molecule type" value="Genomic_DNA"/>
</dbReference>
<evidence type="ECO:0000313" key="4">
    <source>
        <dbReference type="EMBL" id="CAK9014459.1"/>
    </source>
</evidence>
<feature type="region of interest" description="Disordered" evidence="1">
    <location>
        <begin position="126"/>
        <end position="153"/>
    </location>
</feature>
<organism evidence="3 5">
    <name type="scientific">Durusdinium trenchii</name>
    <dbReference type="NCBI Taxonomy" id="1381693"/>
    <lineage>
        <taxon>Eukaryota</taxon>
        <taxon>Sar</taxon>
        <taxon>Alveolata</taxon>
        <taxon>Dinophyceae</taxon>
        <taxon>Suessiales</taxon>
        <taxon>Symbiodiniaceae</taxon>
        <taxon>Durusdinium</taxon>
    </lineage>
</organism>
<keyword evidence="2" id="KW-0472">Membrane</keyword>
<keyword evidence="2" id="KW-1133">Transmembrane helix</keyword>
<feature type="compositionally biased region" description="Basic and acidic residues" evidence="1">
    <location>
        <begin position="257"/>
        <end position="269"/>
    </location>
</feature>
<comment type="caution">
    <text evidence="3">The sequence shown here is derived from an EMBL/GenBank/DDBJ whole genome shotgun (WGS) entry which is preliminary data.</text>
</comment>
<name>A0ABP0J536_9DINO</name>
<evidence type="ECO:0000313" key="3">
    <source>
        <dbReference type="EMBL" id="CAK9009490.1"/>
    </source>
</evidence>
<evidence type="ECO:0000313" key="5">
    <source>
        <dbReference type="Proteomes" id="UP001642484"/>
    </source>
</evidence>
<dbReference type="EMBL" id="CAXAMN010004447">
    <property type="protein sequence ID" value="CAK9009490.1"/>
    <property type="molecule type" value="Genomic_DNA"/>
</dbReference>
<accession>A0ABP0J536</accession>
<keyword evidence="5" id="KW-1185">Reference proteome</keyword>
<feature type="transmembrane region" description="Helical" evidence="2">
    <location>
        <begin position="188"/>
        <end position="208"/>
    </location>
</feature>
<evidence type="ECO:0000256" key="1">
    <source>
        <dbReference type="SAM" id="MobiDB-lite"/>
    </source>
</evidence>
<feature type="transmembrane region" description="Helical" evidence="2">
    <location>
        <begin position="164"/>
        <end position="182"/>
    </location>
</feature>
<evidence type="ECO:0000256" key="2">
    <source>
        <dbReference type="SAM" id="Phobius"/>
    </source>
</evidence>
<proteinExistence type="predicted"/>
<gene>
    <name evidence="4" type="ORF">CCMP2556_LOCUS11693</name>
    <name evidence="3" type="ORF">CCMP2556_LOCUS9685</name>
</gene>
<reference evidence="3 5" key="1">
    <citation type="submission" date="2024-02" db="EMBL/GenBank/DDBJ databases">
        <authorList>
            <person name="Chen Y."/>
            <person name="Shah S."/>
            <person name="Dougan E. K."/>
            <person name="Thang M."/>
            <person name="Chan C."/>
        </authorList>
    </citation>
    <scope>NUCLEOTIDE SEQUENCE [LARGE SCALE GENOMIC DNA]</scope>
</reference>
<protein>
    <submittedName>
        <fullName evidence="3">Uncharacterized protein</fullName>
    </submittedName>
</protein>